<dbReference type="InterPro" id="IPR058728">
    <property type="entry name" value="HH_RND-rel"/>
</dbReference>
<keyword evidence="6" id="KW-1185">Reference proteome</keyword>
<dbReference type="Pfam" id="PF26012">
    <property type="entry name" value="HH_RND_rel"/>
    <property type="match status" value="1"/>
</dbReference>
<organism evidence="5 6">
    <name type="scientific">Tissierella simiarum</name>
    <dbReference type="NCBI Taxonomy" id="2841534"/>
    <lineage>
        <taxon>Bacteria</taxon>
        <taxon>Bacillati</taxon>
        <taxon>Bacillota</taxon>
        <taxon>Tissierellia</taxon>
        <taxon>Tissierellales</taxon>
        <taxon>Tissierellaceae</taxon>
        <taxon>Tissierella</taxon>
    </lineage>
</organism>
<proteinExistence type="predicted"/>
<evidence type="ECO:0000256" key="1">
    <source>
        <dbReference type="SAM" id="Coils"/>
    </source>
</evidence>
<dbReference type="InterPro" id="IPR058709">
    <property type="entry name" value="BSH_RND-rel"/>
</dbReference>
<evidence type="ECO:0000259" key="3">
    <source>
        <dbReference type="Pfam" id="PF26012"/>
    </source>
</evidence>
<evidence type="ECO:0000313" key="5">
    <source>
        <dbReference type="EMBL" id="MBU5440370.1"/>
    </source>
</evidence>
<dbReference type="RefSeq" id="WP_216522629.1">
    <property type="nucleotide sequence ID" value="NZ_JAHLPM010000035.1"/>
</dbReference>
<feature type="domain" description="RND related barrel-sandwich hybrid" evidence="4">
    <location>
        <begin position="65"/>
        <end position="266"/>
    </location>
</feature>
<dbReference type="Pfam" id="PF26018">
    <property type="entry name" value="BSH_RND_rel"/>
    <property type="match status" value="1"/>
</dbReference>
<evidence type="ECO:0000259" key="2">
    <source>
        <dbReference type="Pfam" id="PF26011"/>
    </source>
</evidence>
<dbReference type="EMBL" id="JAHLPM010000035">
    <property type="protein sequence ID" value="MBU5440370.1"/>
    <property type="molecule type" value="Genomic_DNA"/>
</dbReference>
<name>A0ABS6EBR0_9FIRM</name>
<feature type="coiled-coil region" evidence="1">
    <location>
        <begin position="179"/>
        <end position="206"/>
    </location>
</feature>
<gene>
    <name evidence="5" type="ORF">KQI42_20450</name>
</gene>
<evidence type="ECO:0000259" key="4">
    <source>
        <dbReference type="Pfam" id="PF26018"/>
    </source>
</evidence>
<keyword evidence="1" id="KW-0175">Coiled coil</keyword>
<comment type="caution">
    <text evidence="5">The sequence shown here is derived from an EMBL/GenBank/DDBJ whole genome shotgun (WGS) entry which is preliminary data.</text>
</comment>
<protein>
    <submittedName>
        <fullName evidence="5">HlyD family efflux transporter periplasmic adaptor subunit</fullName>
    </submittedName>
</protein>
<reference evidence="5 6" key="1">
    <citation type="submission" date="2021-06" db="EMBL/GenBank/DDBJ databases">
        <authorList>
            <person name="Sun Q."/>
            <person name="Li D."/>
        </authorList>
    </citation>
    <scope>NUCLEOTIDE SEQUENCE [LARGE SCALE GENOMIC DNA]</scope>
    <source>
        <strain evidence="5 6">MSJ-40</strain>
    </source>
</reference>
<accession>A0ABS6EBR0</accession>
<feature type="domain" description="RND related beta-barrel" evidence="2">
    <location>
        <begin position="270"/>
        <end position="342"/>
    </location>
</feature>
<sequence>MSQERREKKRQKKRKYRIALICSIMLYLVFRSVPSFLATSYRTIVPEQGVLTDKIVTQGIILKNEKVYKADSSGKLEILVKEGERIPAGKQIAHISLLNDTSQLKQELNEIENSITALKKSEKEKELLKVDESKLGENIEDLILNIQENINKGQYAEVQYTKDKLSLYDSKAKDISGEKTLLNQSLDNLNKRKEEIEKDIKSNNINYYSSNGGIVSFNIDGYEEVYYPKEFENYTYDKIDILEKDKKNEKPKVDVSVGDPLFKIIDNFEWYMAIKIEDLKDIKSFEKGQSITLFMDETKKEIKGKILSINITKNKAVMVIKFTTLFHEYYDYRFSTVEIVKYKKEGLKIPSKAIVEKDGIKGVYIKEISGIVKFRPIKVLGEDDKYTYVQKGDNRGFIKLEDEKNPIKTITLYDEIFLNTMNIKEGQILD</sequence>
<dbReference type="Pfam" id="PF26011">
    <property type="entry name" value="Beta-barrel_RND_rel"/>
    <property type="match status" value="1"/>
</dbReference>
<dbReference type="Proteomes" id="UP000749471">
    <property type="component" value="Unassembled WGS sequence"/>
</dbReference>
<evidence type="ECO:0000313" key="6">
    <source>
        <dbReference type="Proteomes" id="UP000749471"/>
    </source>
</evidence>
<feature type="domain" description="RND related alpha-helical hairpin" evidence="3">
    <location>
        <begin position="102"/>
        <end position="203"/>
    </location>
</feature>
<dbReference type="InterPro" id="IPR058729">
    <property type="entry name" value="Beta-barrel_RND-rel"/>
</dbReference>